<proteinExistence type="predicted"/>
<protein>
    <submittedName>
        <fullName evidence="2">Uncharacterized protein</fullName>
    </submittedName>
</protein>
<sequence length="44" mass="4967">AGALPSSRDERKRRPGISRFPLDSRPLLARVRDLNPWTRGALNP</sequence>
<feature type="region of interest" description="Disordered" evidence="1">
    <location>
        <begin position="1"/>
        <end position="21"/>
    </location>
</feature>
<gene>
    <name evidence="2" type="ORF">STIAU_6285</name>
</gene>
<dbReference type="EMBL" id="AAMD01000112">
    <property type="protein sequence ID" value="EAU64553.1"/>
    <property type="molecule type" value="Genomic_DNA"/>
</dbReference>
<organism evidence="2 3">
    <name type="scientific">Stigmatella aurantiaca (strain DW4/3-1)</name>
    <dbReference type="NCBI Taxonomy" id="378806"/>
    <lineage>
        <taxon>Bacteria</taxon>
        <taxon>Pseudomonadati</taxon>
        <taxon>Myxococcota</taxon>
        <taxon>Myxococcia</taxon>
        <taxon>Myxococcales</taxon>
        <taxon>Cystobacterineae</taxon>
        <taxon>Archangiaceae</taxon>
        <taxon>Stigmatella</taxon>
    </lineage>
</organism>
<dbReference type="Proteomes" id="UP000032702">
    <property type="component" value="Unassembled WGS sequence"/>
</dbReference>
<reference evidence="2 3" key="1">
    <citation type="submission" date="2006-04" db="EMBL/GenBank/DDBJ databases">
        <authorList>
            <person name="Nierman W.C."/>
        </authorList>
    </citation>
    <scope>NUCLEOTIDE SEQUENCE [LARGE SCALE GENOMIC DNA]</scope>
    <source>
        <strain evidence="2 3">DW4/3-1</strain>
    </source>
</reference>
<feature type="non-terminal residue" evidence="2">
    <location>
        <position position="1"/>
    </location>
</feature>
<dbReference type="AlphaFoldDB" id="Q08VQ4"/>
<evidence type="ECO:0000313" key="3">
    <source>
        <dbReference type="Proteomes" id="UP000032702"/>
    </source>
</evidence>
<name>Q08VQ4_STIAD</name>
<accession>Q08VQ4</accession>
<evidence type="ECO:0000256" key="1">
    <source>
        <dbReference type="SAM" id="MobiDB-lite"/>
    </source>
</evidence>
<evidence type="ECO:0000313" key="2">
    <source>
        <dbReference type="EMBL" id="EAU64553.1"/>
    </source>
</evidence>
<comment type="caution">
    <text evidence="2">The sequence shown here is derived from an EMBL/GenBank/DDBJ whole genome shotgun (WGS) entry which is preliminary data.</text>
</comment>